<protein>
    <submittedName>
        <fullName evidence="2">Uncharacterized protein</fullName>
    </submittedName>
</protein>
<reference evidence="2" key="1">
    <citation type="submission" date="2022-11" db="UniProtKB">
        <authorList>
            <consortium name="WormBaseParasite"/>
        </authorList>
    </citation>
    <scope>IDENTIFICATION</scope>
</reference>
<dbReference type="Proteomes" id="UP000887580">
    <property type="component" value="Unplaced"/>
</dbReference>
<evidence type="ECO:0000313" key="2">
    <source>
        <dbReference type="WBParaSite" id="PS1159_v2.g19576.t1"/>
    </source>
</evidence>
<accession>A0AC35FPX2</accession>
<evidence type="ECO:0000313" key="1">
    <source>
        <dbReference type="Proteomes" id="UP000887580"/>
    </source>
</evidence>
<proteinExistence type="predicted"/>
<dbReference type="WBParaSite" id="PS1159_v2.g19576.t1">
    <property type="protein sequence ID" value="PS1159_v2.g19576.t1"/>
    <property type="gene ID" value="PS1159_v2.g19576"/>
</dbReference>
<organism evidence="1 2">
    <name type="scientific">Panagrolaimus sp. PS1159</name>
    <dbReference type="NCBI Taxonomy" id="55785"/>
    <lineage>
        <taxon>Eukaryota</taxon>
        <taxon>Metazoa</taxon>
        <taxon>Ecdysozoa</taxon>
        <taxon>Nematoda</taxon>
        <taxon>Chromadorea</taxon>
        <taxon>Rhabditida</taxon>
        <taxon>Tylenchina</taxon>
        <taxon>Panagrolaimomorpha</taxon>
        <taxon>Panagrolaimoidea</taxon>
        <taxon>Panagrolaimidae</taxon>
        <taxon>Panagrolaimus</taxon>
    </lineage>
</organism>
<name>A0AC35FPX2_9BILA</name>
<sequence length="77" mass="8708">MSNFTLEIKPFITHTAVAASGEDEEQCIHVSEAIAAQGIDDVTKKKILIVLKQNKKHDVFRFQEATTKNFCSRPQNF</sequence>